<feature type="transmembrane region" description="Helical" evidence="1">
    <location>
        <begin position="233"/>
        <end position="254"/>
    </location>
</feature>
<dbReference type="GO" id="GO:0004175">
    <property type="term" value="F:endopeptidase activity"/>
    <property type="evidence" value="ECO:0007669"/>
    <property type="project" value="UniProtKB-ARBA"/>
</dbReference>
<keyword evidence="4" id="KW-1185">Reference proteome</keyword>
<dbReference type="InterPro" id="IPR003675">
    <property type="entry name" value="Rce1/LyrA-like_dom"/>
</dbReference>
<keyword evidence="1" id="KW-0472">Membrane</keyword>
<dbReference type="Pfam" id="PF02517">
    <property type="entry name" value="Rce1-like"/>
    <property type="match status" value="1"/>
</dbReference>
<comment type="caution">
    <text evidence="3">The sequence shown here is derived from an EMBL/GenBank/DDBJ whole genome shotgun (WGS) entry which is preliminary data.</text>
</comment>
<proteinExistence type="predicted"/>
<feature type="transmembrane region" description="Helical" evidence="1">
    <location>
        <begin position="185"/>
        <end position="202"/>
    </location>
</feature>
<reference evidence="4" key="1">
    <citation type="submission" date="2018-12" db="EMBL/GenBank/DDBJ databases">
        <title>Tengunoibacter tsumagoiensis gen. nov., sp. nov., Dictyobacter kobayashii sp. nov., D. alpinus sp. nov., and D. joshuensis sp. nov. and description of Dictyobacteraceae fam. nov. within the order Ktedonobacterales isolated from Tengu-no-mugimeshi.</title>
        <authorList>
            <person name="Wang C.M."/>
            <person name="Zheng Y."/>
            <person name="Sakai Y."/>
            <person name="Toyoda A."/>
            <person name="Minakuchi Y."/>
            <person name="Abe K."/>
            <person name="Yokota A."/>
            <person name="Yabe S."/>
        </authorList>
    </citation>
    <scope>NUCLEOTIDE SEQUENCE [LARGE SCALE GENOMIC DNA]</scope>
    <source>
        <strain evidence="4">S-27</strain>
    </source>
</reference>
<evidence type="ECO:0000313" key="3">
    <source>
        <dbReference type="EMBL" id="GCE03051.1"/>
    </source>
</evidence>
<evidence type="ECO:0000259" key="2">
    <source>
        <dbReference type="Pfam" id="PF02517"/>
    </source>
</evidence>
<feature type="transmembrane region" description="Helical" evidence="1">
    <location>
        <begin position="20"/>
        <end position="38"/>
    </location>
</feature>
<dbReference type="RefSeq" id="WP_126594370.1">
    <property type="nucleotide sequence ID" value="NZ_BIFQ01000001.1"/>
</dbReference>
<feature type="transmembrane region" description="Helical" evidence="1">
    <location>
        <begin position="105"/>
        <end position="126"/>
    </location>
</feature>
<dbReference type="GO" id="GO:0080120">
    <property type="term" value="P:CAAX-box protein maturation"/>
    <property type="evidence" value="ECO:0007669"/>
    <property type="project" value="UniProtKB-ARBA"/>
</dbReference>
<dbReference type="PANTHER" id="PTHR36435">
    <property type="entry name" value="SLR1288 PROTEIN"/>
    <property type="match status" value="1"/>
</dbReference>
<evidence type="ECO:0000313" key="4">
    <source>
        <dbReference type="Proteomes" id="UP000287224"/>
    </source>
</evidence>
<protein>
    <recommendedName>
        <fullName evidence="2">CAAX prenyl protease 2/Lysostaphin resistance protein A-like domain-containing protein</fullName>
    </recommendedName>
</protein>
<sequence>MLKQKFDSVPWTTTQTFNGIFLTLVPWIAFTVVSSLFSTSTTGQAAKPLNLQADIANAVVSLIFSLIIYSAFLMAPFFYARRYSQTTGADQRSVWQLLGFRRCNVGLAVLLVLGSLVLIVLLNQVYSYLITTFHLPLQTNDQLVLQRAKTAPITTYVSLFIAVVVAPFCEEIFFRSFSFMGLKNGMPPVMAVILSALIFGAAHGDPASLPVLFFIGIALAVLRLATGSYWPGYFLHFLNNGLSALLIILAVHGVHI</sequence>
<feature type="transmembrane region" description="Helical" evidence="1">
    <location>
        <begin position="58"/>
        <end position="79"/>
    </location>
</feature>
<feature type="transmembrane region" description="Helical" evidence="1">
    <location>
        <begin position="153"/>
        <end position="173"/>
    </location>
</feature>
<gene>
    <name evidence="3" type="ORF">KDAU_03800</name>
</gene>
<feature type="domain" description="CAAX prenyl protease 2/Lysostaphin resistance protein A-like" evidence="2">
    <location>
        <begin position="155"/>
        <end position="241"/>
    </location>
</feature>
<organism evidence="3 4">
    <name type="scientific">Dictyobacter aurantiacus</name>
    <dbReference type="NCBI Taxonomy" id="1936993"/>
    <lineage>
        <taxon>Bacteria</taxon>
        <taxon>Bacillati</taxon>
        <taxon>Chloroflexota</taxon>
        <taxon>Ktedonobacteria</taxon>
        <taxon>Ktedonobacterales</taxon>
        <taxon>Dictyobacteraceae</taxon>
        <taxon>Dictyobacter</taxon>
    </lineage>
</organism>
<name>A0A401Z862_9CHLR</name>
<feature type="transmembrane region" description="Helical" evidence="1">
    <location>
        <begin position="208"/>
        <end position="226"/>
    </location>
</feature>
<dbReference type="OrthoDB" id="2035856at2"/>
<keyword evidence="1" id="KW-0812">Transmembrane</keyword>
<dbReference type="EMBL" id="BIFQ01000001">
    <property type="protein sequence ID" value="GCE03051.1"/>
    <property type="molecule type" value="Genomic_DNA"/>
</dbReference>
<keyword evidence="1" id="KW-1133">Transmembrane helix</keyword>
<dbReference type="InterPro" id="IPR052710">
    <property type="entry name" value="CAAX_protease"/>
</dbReference>
<dbReference type="AlphaFoldDB" id="A0A401Z862"/>
<dbReference type="Proteomes" id="UP000287224">
    <property type="component" value="Unassembled WGS sequence"/>
</dbReference>
<dbReference type="PANTHER" id="PTHR36435:SF1">
    <property type="entry name" value="CAAX AMINO TERMINAL PROTEASE FAMILY PROTEIN"/>
    <property type="match status" value="1"/>
</dbReference>
<accession>A0A401Z862</accession>
<evidence type="ECO:0000256" key="1">
    <source>
        <dbReference type="SAM" id="Phobius"/>
    </source>
</evidence>